<keyword evidence="3" id="KW-0238">DNA-binding</keyword>
<dbReference type="Gene3D" id="2.60.120.10">
    <property type="entry name" value="Jelly Rolls"/>
    <property type="match status" value="1"/>
</dbReference>
<keyword evidence="1" id="KW-0678">Repressor</keyword>
<dbReference type="FunFam" id="1.10.10.60:FF:000132">
    <property type="entry name" value="AraC family transcriptional regulator"/>
    <property type="match status" value="1"/>
</dbReference>
<proteinExistence type="predicted"/>
<dbReference type="Proteomes" id="UP001054892">
    <property type="component" value="Unassembled WGS sequence"/>
</dbReference>
<reference evidence="6 8" key="1">
    <citation type="submission" date="2020-05" db="EMBL/GenBank/DDBJ databases">
        <title>Characterization of novel class B3 metallo-beta-lactamase from novel Pseudomonas species.</title>
        <authorList>
            <person name="Yamada K."/>
            <person name="Aoki K."/>
            <person name="Ishii Y."/>
        </authorList>
    </citation>
    <scope>NUCLEOTIDE SEQUENCE [LARGE SCALE GENOMIC DNA]</scope>
    <source>
        <strain evidence="6 8">TUM18999</strain>
        <strain evidence="7 9">TUM20286</strain>
    </source>
</reference>
<protein>
    <submittedName>
        <fullName evidence="6">AraC family transcriptional regulator</fullName>
    </submittedName>
</protein>
<dbReference type="PROSITE" id="PS01124">
    <property type="entry name" value="HTH_ARAC_FAMILY_2"/>
    <property type="match status" value="1"/>
</dbReference>
<evidence type="ECO:0000313" key="7">
    <source>
        <dbReference type="EMBL" id="GJN52377.1"/>
    </source>
</evidence>
<dbReference type="Gene3D" id="1.10.10.60">
    <property type="entry name" value="Homeodomain-like"/>
    <property type="match status" value="1"/>
</dbReference>
<dbReference type="Pfam" id="PF12833">
    <property type="entry name" value="HTH_18"/>
    <property type="match status" value="1"/>
</dbReference>
<sequence>MSLERALSIDPDLSHRPAVAMKVDTSDSRSEVPMHSHRKGQLIIALRGGVTCEVPGALLMVPPQCAIWLPGGTPHSNRATANAHIWFLFVEPGCADLPDECCTLSITPLLREGIRHLAELPWDYEPGSATDHLVRFLLAELARMPRERHLLPVSDDPRIRLIATALADDPADRSTLAQWAARVAMSERSLARLVQKETGLSFGRWRQQLHLLVALRLLAGGATVQQVSGDLGYESVSAFITMFKKALGMPPARYFAALEG</sequence>
<dbReference type="EMBL" id="BQKM01000003">
    <property type="protein sequence ID" value="GJN52377.1"/>
    <property type="molecule type" value="Genomic_DNA"/>
</dbReference>
<gene>
    <name evidence="6" type="ORF">TUM18999_24600</name>
    <name evidence="7" type="ORF">TUM20286_21290</name>
</gene>
<dbReference type="RefSeq" id="WP_173179756.1">
    <property type="nucleotide sequence ID" value="NZ_AP023189.1"/>
</dbReference>
<keyword evidence="2" id="KW-0805">Transcription regulation</keyword>
<dbReference type="GO" id="GO:0043565">
    <property type="term" value="F:sequence-specific DNA binding"/>
    <property type="evidence" value="ECO:0007669"/>
    <property type="project" value="InterPro"/>
</dbReference>
<accession>A0A6J4E4J8</accession>
<dbReference type="InterPro" id="IPR014710">
    <property type="entry name" value="RmlC-like_jellyroll"/>
</dbReference>
<evidence type="ECO:0000259" key="5">
    <source>
        <dbReference type="PROSITE" id="PS01124"/>
    </source>
</evidence>
<evidence type="ECO:0000313" key="6">
    <source>
        <dbReference type="EMBL" id="BCG24269.1"/>
    </source>
</evidence>
<dbReference type="KEGG" id="ptw:TUM18999_24600"/>
<dbReference type="PANTHER" id="PTHR11019">
    <property type="entry name" value="HTH-TYPE TRANSCRIPTIONAL REGULATOR NIMR"/>
    <property type="match status" value="1"/>
</dbReference>
<organism evidence="6 8">
    <name type="scientific">Pseudomonas tohonis</name>
    <dbReference type="NCBI Taxonomy" id="2725477"/>
    <lineage>
        <taxon>Bacteria</taxon>
        <taxon>Pseudomonadati</taxon>
        <taxon>Pseudomonadota</taxon>
        <taxon>Gammaproteobacteria</taxon>
        <taxon>Pseudomonadales</taxon>
        <taxon>Pseudomonadaceae</taxon>
        <taxon>Pseudomonas</taxon>
    </lineage>
</organism>
<evidence type="ECO:0000256" key="2">
    <source>
        <dbReference type="ARBA" id="ARBA00023015"/>
    </source>
</evidence>
<keyword evidence="9" id="KW-1185">Reference proteome</keyword>
<keyword evidence="4" id="KW-0804">Transcription</keyword>
<dbReference type="SUPFAM" id="SSF51182">
    <property type="entry name" value="RmlC-like cupins"/>
    <property type="match status" value="1"/>
</dbReference>
<dbReference type="InterPro" id="IPR009057">
    <property type="entry name" value="Homeodomain-like_sf"/>
</dbReference>
<feature type="domain" description="HTH araC/xylS-type" evidence="5">
    <location>
        <begin position="160"/>
        <end position="257"/>
    </location>
</feature>
<dbReference type="InterPro" id="IPR011051">
    <property type="entry name" value="RmlC_Cupin_sf"/>
</dbReference>
<evidence type="ECO:0000313" key="8">
    <source>
        <dbReference type="Proteomes" id="UP000509383"/>
    </source>
</evidence>
<dbReference type="SMART" id="SM00342">
    <property type="entry name" value="HTH_ARAC"/>
    <property type="match status" value="1"/>
</dbReference>
<dbReference type="SUPFAM" id="SSF46689">
    <property type="entry name" value="Homeodomain-like"/>
    <property type="match status" value="1"/>
</dbReference>
<evidence type="ECO:0000313" key="9">
    <source>
        <dbReference type="Proteomes" id="UP001054892"/>
    </source>
</evidence>
<evidence type="ECO:0000256" key="1">
    <source>
        <dbReference type="ARBA" id="ARBA00022491"/>
    </source>
</evidence>
<evidence type="ECO:0000256" key="4">
    <source>
        <dbReference type="ARBA" id="ARBA00023163"/>
    </source>
</evidence>
<dbReference type="GO" id="GO:0003700">
    <property type="term" value="F:DNA-binding transcription factor activity"/>
    <property type="evidence" value="ECO:0007669"/>
    <property type="project" value="InterPro"/>
</dbReference>
<dbReference type="PANTHER" id="PTHR11019:SF199">
    <property type="entry name" value="HTH-TYPE TRANSCRIPTIONAL REGULATOR NIMR"/>
    <property type="match status" value="1"/>
</dbReference>
<dbReference type="InterPro" id="IPR018060">
    <property type="entry name" value="HTH_AraC"/>
</dbReference>
<dbReference type="EMBL" id="AP023189">
    <property type="protein sequence ID" value="BCG24269.1"/>
    <property type="molecule type" value="Genomic_DNA"/>
</dbReference>
<dbReference type="AlphaFoldDB" id="A0A6J4E4J8"/>
<evidence type="ECO:0000256" key="3">
    <source>
        <dbReference type="ARBA" id="ARBA00023125"/>
    </source>
</evidence>
<name>A0A6J4E4J8_9PSED</name>
<dbReference type="CDD" id="cd06124">
    <property type="entry name" value="cupin_NimR-like_N"/>
    <property type="match status" value="1"/>
</dbReference>
<dbReference type="Proteomes" id="UP000509383">
    <property type="component" value="Chromosome"/>
</dbReference>